<dbReference type="Gene3D" id="3.30.70.100">
    <property type="match status" value="1"/>
</dbReference>
<organism evidence="2 3">
    <name type="scientific">Rhizobium laguerreae</name>
    <dbReference type="NCBI Taxonomy" id="1076926"/>
    <lineage>
        <taxon>Bacteria</taxon>
        <taxon>Pseudomonadati</taxon>
        <taxon>Pseudomonadota</taxon>
        <taxon>Alphaproteobacteria</taxon>
        <taxon>Hyphomicrobiales</taxon>
        <taxon>Rhizobiaceae</taxon>
        <taxon>Rhizobium/Agrobacterium group</taxon>
        <taxon>Rhizobium</taxon>
    </lineage>
</organism>
<dbReference type="Proteomes" id="UP000530654">
    <property type="component" value="Unassembled WGS sequence"/>
</dbReference>
<dbReference type="SUPFAM" id="SSF54909">
    <property type="entry name" value="Dimeric alpha+beta barrel"/>
    <property type="match status" value="1"/>
</dbReference>
<dbReference type="EMBL" id="JABEQY010000034">
    <property type="protein sequence ID" value="NNH67129.1"/>
    <property type="molecule type" value="Genomic_DNA"/>
</dbReference>
<protein>
    <submittedName>
        <fullName evidence="2">Antibiotic biosynthesis monooxygenase</fullName>
    </submittedName>
</protein>
<sequence length="100" mass="10948">MLIIAGHIHVDPADVVQFLADLKQLAITTRKRPGNIAYDAAVDDLQAGTLLISERWADQTALSAHLDAADTVSFVGRWQGRMQGDVRKFDASNERGLMDS</sequence>
<name>A0A7Y2W8A0_9HYPH</name>
<dbReference type="OrthoDB" id="287932at2"/>
<dbReference type="InterPro" id="IPR007138">
    <property type="entry name" value="ABM_dom"/>
</dbReference>
<dbReference type="PROSITE" id="PS51725">
    <property type="entry name" value="ABM"/>
    <property type="match status" value="1"/>
</dbReference>
<evidence type="ECO:0000259" key="1">
    <source>
        <dbReference type="PROSITE" id="PS51725"/>
    </source>
</evidence>
<dbReference type="GO" id="GO:0004497">
    <property type="term" value="F:monooxygenase activity"/>
    <property type="evidence" value="ECO:0007669"/>
    <property type="project" value="UniProtKB-KW"/>
</dbReference>
<feature type="domain" description="ABM" evidence="1">
    <location>
        <begin position="2"/>
        <end position="98"/>
    </location>
</feature>
<keyword evidence="2" id="KW-0503">Monooxygenase</keyword>
<gene>
    <name evidence="2" type="ORF">HLI17_28285</name>
</gene>
<comment type="caution">
    <text evidence="2">The sequence shown here is derived from an EMBL/GenBank/DDBJ whole genome shotgun (WGS) entry which is preliminary data.</text>
</comment>
<keyword evidence="2" id="KW-0560">Oxidoreductase</keyword>
<dbReference type="AlphaFoldDB" id="A0A7Y2W8A0"/>
<proteinExistence type="predicted"/>
<reference evidence="2 3" key="1">
    <citation type="submission" date="2020-04" db="EMBL/GenBank/DDBJ databases">
        <title>Rhizobium bacterial biofertilizers improve the content of phenolic compounds of Lactuca sativa L. under non-saline and saline-stress conditions.</title>
        <authorList>
            <person name="Ayuso-Calles M."/>
            <person name="Garcia-Estevez I."/>
            <person name="Jimenez-Gomez A."/>
            <person name="Flores-Felix J.D."/>
            <person name="Escribano-Bailon M."/>
            <person name="Rivas R."/>
        </authorList>
    </citation>
    <scope>NUCLEOTIDE SEQUENCE [LARGE SCALE GENOMIC DNA]</scope>
    <source>
        <strain evidence="2 3">GPTR02</strain>
    </source>
</reference>
<evidence type="ECO:0000313" key="2">
    <source>
        <dbReference type="EMBL" id="NNH67129.1"/>
    </source>
</evidence>
<dbReference type="Pfam" id="PF03992">
    <property type="entry name" value="ABM"/>
    <property type="match status" value="1"/>
</dbReference>
<evidence type="ECO:0000313" key="3">
    <source>
        <dbReference type="Proteomes" id="UP000530654"/>
    </source>
</evidence>
<dbReference type="InterPro" id="IPR011008">
    <property type="entry name" value="Dimeric_a/b-barrel"/>
</dbReference>
<dbReference type="RefSeq" id="WP_162116181.1">
    <property type="nucleotide sequence ID" value="NZ_JAAEAB010000005.1"/>
</dbReference>
<accession>A0A7Y2W8A0</accession>